<dbReference type="PANTHER" id="PTHR43866">
    <property type="entry name" value="MALONATE-SEMIALDEHYDE DEHYDROGENASE"/>
    <property type="match status" value="1"/>
</dbReference>
<evidence type="ECO:0000313" key="3">
    <source>
        <dbReference type="EMBL" id="PLW16331.1"/>
    </source>
</evidence>
<dbReference type="PANTHER" id="PTHR43866:SF3">
    <property type="entry name" value="METHYLMALONATE-SEMIALDEHYDE DEHYDROGENASE [ACYLATING], MITOCHONDRIAL"/>
    <property type="match status" value="1"/>
</dbReference>
<dbReference type="GO" id="GO:0004491">
    <property type="term" value="F:methylmalonate-semialdehyde dehydrogenase (acylating, NAD) activity"/>
    <property type="evidence" value="ECO:0007669"/>
    <property type="project" value="InterPro"/>
</dbReference>
<dbReference type="GO" id="GO:0005739">
    <property type="term" value="C:mitochondrion"/>
    <property type="evidence" value="ECO:0007669"/>
    <property type="project" value="TreeGrafter"/>
</dbReference>
<evidence type="ECO:0000256" key="1">
    <source>
        <dbReference type="ARBA" id="ARBA00009986"/>
    </source>
</evidence>
<dbReference type="GO" id="GO:0006210">
    <property type="term" value="P:thymine catabolic process"/>
    <property type="evidence" value="ECO:0007669"/>
    <property type="project" value="TreeGrafter"/>
</dbReference>
<name>A0A2N5SSX3_9BASI</name>
<keyword evidence="4" id="KW-1185">Reference proteome</keyword>
<gene>
    <name evidence="3" type="ORF">PCANC_21160</name>
</gene>
<dbReference type="Proteomes" id="UP000235388">
    <property type="component" value="Unassembled WGS sequence"/>
</dbReference>
<proteinExistence type="inferred from homology"/>
<dbReference type="OrthoDB" id="2506778at2759"/>
<accession>A0A2N5SSX3</accession>
<comment type="caution">
    <text evidence="3">The sequence shown here is derived from an EMBL/GenBank/DDBJ whole genome shotgun (WGS) entry which is preliminary data.</text>
</comment>
<feature type="region of interest" description="Disordered" evidence="2">
    <location>
        <begin position="73"/>
        <end position="95"/>
    </location>
</feature>
<reference evidence="3 4" key="1">
    <citation type="submission" date="2017-11" db="EMBL/GenBank/DDBJ databases">
        <title>De novo assembly and phasing of dikaryotic genomes from two isolates of Puccinia coronata f. sp. avenae, the causal agent of oat crown rust.</title>
        <authorList>
            <person name="Miller M.E."/>
            <person name="Zhang Y."/>
            <person name="Omidvar V."/>
            <person name="Sperschneider J."/>
            <person name="Schwessinger B."/>
            <person name="Raley C."/>
            <person name="Palmer J.M."/>
            <person name="Garnica D."/>
            <person name="Upadhyaya N."/>
            <person name="Rathjen J."/>
            <person name="Taylor J.M."/>
            <person name="Park R.F."/>
            <person name="Dodds P.N."/>
            <person name="Hirsch C.D."/>
            <person name="Kianian S.F."/>
            <person name="Figueroa M."/>
        </authorList>
    </citation>
    <scope>NUCLEOTIDE SEQUENCE [LARGE SCALE GENOMIC DNA]</scope>
    <source>
        <strain evidence="3">12NC29</strain>
    </source>
</reference>
<evidence type="ECO:0008006" key="5">
    <source>
        <dbReference type="Google" id="ProtNLM"/>
    </source>
</evidence>
<dbReference type="AlphaFoldDB" id="A0A2N5SSX3"/>
<comment type="similarity">
    <text evidence="1">Belongs to the aldehyde dehydrogenase family.</text>
</comment>
<sequence>MDTLDKRSKIESEITKLTDEENEAKTTGEFDDIPPPPNGIYKNIKELTALIKEFVQLHGYAIVTKRTVTGKSVTYKSDRGGNPEQNQRKGDTCPPPRVTRLINCPFSALAYFHTKVGHWKFKVKNPNHNHNHTLEPAAHTANRRLTKELYEEMKKLGNAGLKPSAILEELKKTHPDKSILATLSTIYTARKKAQQELLQGISPILHLSRTLAGSDFTAATKFDDNGELKV</sequence>
<feature type="compositionally biased region" description="Basic and acidic residues" evidence="2">
    <location>
        <begin position="1"/>
        <end position="28"/>
    </location>
</feature>
<organism evidence="3 4">
    <name type="scientific">Puccinia coronata f. sp. avenae</name>
    <dbReference type="NCBI Taxonomy" id="200324"/>
    <lineage>
        <taxon>Eukaryota</taxon>
        <taxon>Fungi</taxon>
        <taxon>Dikarya</taxon>
        <taxon>Basidiomycota</taxon>
        <taxon>Pucciniomycotina</taxon>
        <taxon>Pucciniomycetes</taxon>
        <taxon>Pucciniales</taxon>
        <taxon>Pucciniaceae</taxon>
        <taxon>Puccinia</taxon>
    </lineage>
</organism>
<feature type="region of interest" description="Disordered" evidence="2">
    <location>
        <begin position="1"/>
        <end position="37"/>
    </location>
</feature>
<protein>
    <recommendedName>
        <fullName evidence="5">FAR1 domain-containing protein</fullName>
    </recommendedName>
</protein>
<dbReference type="EMBL" id="PGCJ01000873">
    <property type="protein sequence ID" value="PLW16331.1"/>
    <property type="molecule type" value="Genomic_DNA"/>
</dbReference>
<feature type="compositionally biased region" description="Basic and acidic residues" evidence="2">
    <location>
        <begin position="76"/>
        <end position="91"/>
    </location>
</feature>
<dbReference type="GO" id="GO:0006574">
    <property type="term" value="P:L-valine catabolic process"/>
    <property type="evidence" value="ECO:0007669"/>
    <property type="project" value="TreeGrafter"/>
</dbReference>
<evidence type="ECO:0000256" key="2">
    <source>
        <dbReference type="SAM" id="MobiDB-lite"/>
    </source>
</evidence>
<dbReference type="STRING" id="200324.A0A2N5SSX3"/>
<dbReference type="InterPro" id="IPR010061">
    <property type="entry name" value="MeMal-semiAld_DH"/>
</dbReference>
<evidence type="ECO:0000313" key="4">
    <source>
        <dbReference type="Proteomes" id="UP000235388"/>
    </source>
</evidence>